<keyword evidence="7" id="KW-1185">Reference proteome</keyword>
<dbReference type="InterPro" id="IPR000719">
    <property type="entry name" value="Prot_kinase_dom"/>
</dbReference>
<dbReference type="InterPro" id="IPR051931">
    <property type="entry name" value="PAK3-like"/>
</dbReference>
<dbReference type="GO" id="GO:0004672">
    <property type="term" value="F:protein kinase activity"/>
    <property type="evidence" value="ECO:0007669"/>
    <property type="project" value="InterPro"/>
</dbReference>
<dbReference type="Gene3D" id="3.30.200.20">
    <property type="entry name" value="Phosphorylase Kinase, domain 1"/>
    <property type="match status" value="1"/>
</dbReference>
<feature type="compositionally biased region" description="Low complexity" evidence="4">
    <location>
        <begin position="230"/>
        <end position="240"/>
    </location>
</feature>
<dbReference type="Proteomes" id="UP000198873">
    <property type="component" value="Unassembled WGS sequence"/>
</dbReference>
<comment type="similarity">
    <text evidence="1">Belongs to the protein kinase superfamily. STE Ser/Thr protein kinase family. STE20 subfamily.</text>
</comment>
<feature type="region of interest" description="Disordered" evidence="4">
    <location>
        <begin position="741"/>
        <end position="791"/>
    </location>
</feature>
<sequence>METYAGRLLADRYRLPRTPSEAFELVESRAFDTASGQEVLVRQVPLPEVVDAEVVDEDGGRARPVGARRGVGDRATRSPEDPVVRRALEAAAAAGQLPDHPRLDQVFDVFVQGDGLWIVSELVPARPLAAVLAEARLGPYRAAEVAADLLAALRIVHAHGWTHRNVTTRTVLICEDGRALLTGLASGAAEEVLCGYDPLPAPAAPDRQSLPPGGGGQAPGTGEAWGVPRQGQAAPAAGAPWSSDGNAPSAEDRYRRWPSPGGEGAPGVSGVPGTPAAGQEWHGDPADGAGQEPYGAPGREGVSGPGAEWDGTPGGPQGPQGPQGPGAVGWDDGSAGAGNAGGPGEMPAGQGQEWHGGPADGAGQEPYGAPDRDGRDAYGGAASHGGAGYGGPEAPDGPQPYGGHGQGHDGTGGYGAATGHDNGHGHGHDHDGAGALAPSAPSAPHGQGAPPAAGGHGPMGAATERWDADPADGAGAGVTDRYRRWGGGGPQGPATQGFPAAWDFEGGGGARLSAEERAARSGAIAAYRAGTQAGANAAGTAGGPGAGTAPSPAPGTGTGTGAGPAPVSGAAAGGASGPAALPAPGRESRAVRTGWDPPPAPRAAVQTSATPRYRGPDTALAAERARQARIMTVGAVTERWAPEQAGPVHDHWQLAPPVGPPADFWALGALLFRAVQGHPPYPEENPAELVQAVCAEPPAFAEECGALRPIVESLLRQDPTERPSAEELRGWLRSLLRSAPEPEVGRRTVTTPLPALEPGRPSDPRRLPIARRRGELVGPRRRGRGGGHHPRRLGKLLLTLTLLGLAGSIAYIVLFLAEDPQDRAGQPPVSSEPSTEPTPDPPDPSGDASGGADDADGADDGGREPTPDGQGGRGLPQGYVVLEDPAGFSMSLPEDWSRTTTSDGAVVFSDGEVEIVVVPGRDGTDQYAQGPMAYQMDHLGELDGFRADTYATSSGLRETRVGASVMAQGNFRWRADGSEWIAHNQVMQLGDRYHVVLVRGPVGAGDTVAEVFDAVADSYRY</sequence>
<gene>
    <name evidence="6" type="ORF">SAMN05444716_10143</name>
</gene>
<name>A0A1I6NU91_9ACTN</name>
<reference evidence="7" key="1">
    <citation type="submission" date="2016-10" db="EMBL/GenBank/DDBJ databases">
        <authorList>
            <person name="Varghese N."/>
            <person name="Submissions S."/>
        </authorList>
    </citation>
    <scope>NUCLEOTIDE SEQUENCE [LARGE SCALE GENOMIC DNA]</scope>
    <source>
        <strain evidence="7">CGMCC 4.7047</strain>
    </source>
</reference>
<feature type="compositionally biased region" description="Basic and acidic residues" evidence="4">
    <location>
        <begin position="70"/>
        <end position="80"/>
    </location>
</feature>
<accession>A0A1I6NU91</accession>
<dbReference type="EMBL" id="FPAB01000001">
    <property type="protein sequence ID" value="SFS31455.1"/>
    <property type="molecule type" value="Genomic_DNA"/>
</dbReference>
<feature type="compositionally biased region" description="Basic residues" evidence="4">
    <location>
        <begin position="779"/>
        <end position="791"/>
    </location>
</feature>
<feature type="region of interest" description="Disordered" evidence="4">
    <location>
        <begin position="61"/>
        <end position="80"/>
    </location>
</feature>
<feature type="region of interest" description="Disordered" evidence="4">
    <location>
        <begin position="535"/>
        <end position="615"/>
    </location>
</feature>
<dbReference type="SMART" id="SM00220">
    <property type="entry name" value="S_TKc"/>
    <property type="match status" value="1"/>
</dbReference>
<feature type="compositionally biased region" description="Basic and acidic residues" evidence="4">
    <location>
        <begin position="421"/>
        <end position="432"/>
    </location>
</feature>
<protein>
    <recommendedName>
        <fullName evidence="5">Protein kinase domain-containing protein</fullName>
    </recommendedName>
</protein>
<keyword evidence="2" id="KW-0547">Nucleotide-binding</keyword>
<dbReference type="STRING" id="1176198.SAMN05444716_10143"/>
<dbReference type="PANTHER" id="PTHR45832">
    <property type="entry name" value="SERINE/THREONINE-PROTEIN KINASE SAMKA-RELATED-RELATED"/>
    <property type="match status" value="1"/>
</dbReference>
<dbReference type="Gene3D" id="1.10.510.10">
    <property type="entry name" value="Transferase(Phosphotransferase) domain 1"/>
    <property type="match status" value="2"/>
</dbReference>
<feature type="compositionally biased region" description="Gly residues" evidence="4">
    <location>
        <begin position="400"/>
        <end position="416"/>
    </location>
</feature>
<proteinExistence type="inferred from homology"/>
<dbReference type="AlphaFoldDB" id="A0A1I6NU91"/>
<organism evidence="6 7">
    <name type="scientific">Streptomyces harbinensis</name>
    <dbReference type="NCBI Taxonomy" id="1176198"/>
    <lineage>
        <taxon>Bacteria</taxon>
        <taxon>Bacillati</taxon>
        <taxon>Actinomycetota</taxon>
        <taxon>Actinomycetes</taxon>
        <taxon>Kitasatosporales</taxon>
        <taxon>Streptomycetaceae</taxon>
        <taxon>Streptomyces</taxon>
    </lineage>
</organism>
<dbReference type="RefSeq" id="WP_093841821.1">
    <property type="nucleotide sequence ID" value="NZ_FPAB01000001.1"/>
</dbReference>
<evidence type="ECO:0000256" key="2">
    <source>
        <dbReference type="ARBA" id="ARBA00022741"/>
    </source>
</evidence>
<dbReference type="SUPFAM" id="SSF56112">
    <property type="entry name" value="Protein kinase-like (PK-like)"/>
    <property type="match status" value="1"/>
</dbReference>
<dbReference type="GO" id="GO:0005524">
    <property type="term" value="F:ATP binding"/>
    <property type="evidence" value="ECO:0007669"/>
    <property type="project" value="UniProtKB-KW"/>
</dbReference>
<feature type="compositionally biased region" description="Gly residues" evidence="4">
    <location>
        <begin position="382"/>
        <end position="391"/>
    </location>
</feature>
<evidence type="ECO:0000256" key="1">
    <source>
        <dbReference type="ARBA" id="ARBA00008874"/>
    </source>
</evidence>
<evidence type="ECO:0000259" key="5">
    <source>
        <dbReference type="PROSITE" id="PS50011"/>
    </source>
</evidence>
<feature type="compositionally biased region" description="Low complexity" evidence="4">
    <location>
        <begin position="492"/>
        <end position="501"/>
    </location>
</feature>
<keyword evidence="3" id="KW-0067">ATP-binding</keyword>
<dbReference type="InterPro" id="IPR011009">
    <property type="entry name" value="Kinase-like_dom_sf"/>
</dbReference>
<evidence type="ECO:0000256" key="4">
    <source>
        <dbReference type="SAM" id="MobiDB-lite"/>
    </source>
</evidence>
<feature type="compositionally biased region" description="Gly residues" evidence="4">
    <location>
        <begin position="312"/>
        <end position="327"/>
    </location>
</feature>
<dbReference type="PROSITE" id="PS50011">
    <property type="entry name" value="PROTEIN_KINASE_DOM"/>
    <property type="match status" value="1"/>
</dbReference>
<feature type="compositionally biased region" description="Low complexity" evidence="4">
    <location>
        <begin position="433"/>
        <end position="453"/>
    </location>
</feature>
<evidence type="ECO:0000313" key="7">
    <source>
        <dbReference type="Proteomes" id="UP000198873"/>
    </source>
</evidence>
<feature type="region of interest" description="Disordered" evidence="4">
    <location>
        <begin position="822"/>
        <end position="879"/>
    </location>
</feature>
<feature type="domain" description="Protein kinase" evidence="5">
    <location>
        <begin position="1"/>
        <end position="732"/>
    </location>
</feature>
<dbReference type="PANTHER" id="PTHR45832:SF22">
    <property type="entry name" value="SERINE_THREONINE-PROTEIN KINASE SAMKA-RELATED"/>
    <property type="match status" value="1"/>
</dbReference>
<feature type="region of interest" description="Disordered" evidence="4">
    <location>
        <begin position="203"/>
        <end position="503"/>
    </location>
</feature>
<evidence type="ECO:0000313" key="6">
    <source>
        <dbReference type="EMBL" id="SFS31455.1"/>
    </source>
</evidence>
<feature type="compositionally biased region" description="Gly residues" evidence="4">
    <location>
        <begin position="335"/>
        <end position="344"/>
    </location>
</feature>
<evidence type="ECO:0000256" key="3">
    <source>
        <dbReference type="ARBA" id="ARBA00022840"/>
    </source>
</evidence>